<feature type="compositionally biased region" description="Basic and acidic residues" evidence="1">
    <location>
        <begin position="462"/>
        <end position="473"/>
    </location>
</feature>
<dbReference type="GeneID" id="39874950"/>
<feature type="compositionally biased region" description="Basic and acidic residues" evidence="1">
    <location>
        <begin position="1"/>
        <end position="21"/>
    </location>
</feature>
<keyword evidence="2" id="KW-1133">Transmembrane helix</keyword>
<feature type="region of interest" description="Disordered" evidence="1">
    <location>
        <begin position="199"/>
        <end position="228"/>
    </location>
</feature>
<evidence type="ECO:0000256" key="2">
    <source>
        <dbReference type="SAM" id="Phobius"/>
    </source>
</evidence>
<feature type="compositionally biased region" description="Basic and acidic residues" evidence="1">
    <location>
        <begin position="401"/>
        <end position="422"/>
    </location>
</feature>
<dbReference type="VEuPathDB" id="PiroplasmaDB:BOVATA_026730"/>
<feature type="region of interest" description="Disordered" evidence="1">
    <location>
        <begin position="401"/>
        <end position="494"/>
    </location>
</feature>
<dbReference type="Proteomes" id="UP000236319">
    <property type="component" value="Unassembled WGS sequence"/>
</dbReference>
<proteinExistence type="predicted"/>
<protein>
    <submittedName>
        <fullName evidence="3">Signal peptidase I, putative</fullName>
    </submittedName>
</protein>
<gene>
    <name evidence="3" type="ORF">BOVATA_026730</name>
</gene>
<feature type="compositionally biased region" description="Basic and acidic residues" evidence="1">
    <location>
        <begin position="29"/>
        <end position="38"/>
    </location>
</feature>
<feature type="transmembrane region" description="Helical" evidence="2">
    <location>
        <begin position="247"/>
        <end position="280"/>
    </location>
</feature>
<sequence length="494" mass="54599">MASQRDEREMKAPAEDKKRDLAVSVSTCPDKDGAEERRTDKLEQVKEWKKRWRRNWPKEAEKLVDLLEKFMSLNVYWMSHWTISGYIGPRIFMLDLKLHRQATIVTALMLIQTLKVAQTNRRSGRKIDHCQLYEASDLNLRPGNSTSGNGRNGVTASNNYAVRIVNQVERVMDRVDCILERMGGGANNNGAATVSVTVTEGDTDVEDDTDSEGYTDSEEDTDVEDDMDSEGYSHSIGVSIGSSSGGLIGVMIFGIIGGIIFGLICGIIFGLICGFIGGIIGNLVYGFRHFTCRIEPIVDRTECILDRIDGVERGHSNEAGSNDSNCKGDKDTRGHSGRTGLIRRMVRIRYRIECIADRISIMERRHADEGGSNEVGGLFGIITRIMVRINYVIIRRRSREGDSKCDPDCRGVMDGQGERGNEGEVNSEGATNGERDNNIGGATDSQGGTAGKTDIGRFISRIVDRVRRKDKGSEGGNGHQDVRHGKDQFLPQVA</sequence>
<keyword evidence="2" id="KW-0812">Transmembrane</keyword>
<keyword evidence="2" id="KW-0472">Membrane</keyword>
<accession>A0A2H6KDV0</accession>
<feature type="region of interest" description="Disordered" evidence="1">
    <location>
        <begin position="1"/>
        <end position="38"/>
    </location>
</feature>
<dbReference type="EMBL" id="BDSA01000003">
    <property type="protein sequence ID" value="GBE61180.1"/>
    <property type="molecule type" value="Genomic_DNA"/>
</dbReference>
<evidence type="ECO:0000313" key="4">
    <source>
        <dbReference type="Proteomes" id="UP000236319"/>
    </source>
</evidence>
<dbReference type="AlphaFoldDB" id="A0A2H6KDV0"/>
<comment type="caution">
    <text evidence="3">The sequence shown here is derived from an EMBL/GenBank/DDBJ whole genome shotgun (WGS) entry which is preliminary data.</text>
</comment>
<organism evidence="3 4">
    <name type="scientific">Babesia ovata</name>
    <dbReference type="NCBI Taxonomy" id="189622"/>
    <lineage>
        <taxon>Eukaryota</taxon>
        <taxon>Sar</taxon>
        <taxon>Alveolata</taxon>
        <taxon>Apicomplexa</taxon>
        <taxon>Aconoidasida</taxon>
        <taxon>Piroplasmida</taxon>
        <taxon>Babesiidae</taxon>
        <taxon>Babesia</taxon>
    </lineage>
</organism>
<evidence type="ECO:0000313" key="3">
    <source>
        <dbReference type="EMBL" id="GBE61180.1"/>
    </source>
</evidence>
<keyword evidence="4" id="KW-1185">Reference proteome</keyword>
<feature type="compositionally biased region" description="Acidic residues" evidence="1">
    <location>
        <begin position="201"/>
        <end position="228"/>
    </location>
</feature>
<evidence type="ECO:0000256" key="1">
    <source>
        <dbReference type="SAM" id="MobiDB-lite"/>
    </source>
</evidence>
<dbReference type="RefSeq" id="XP_028867423.1">
    <property type="nucleotide sequence ID" value="XM_029011590.1"/>
</dbReference>
<name>A0A2H6KDV0_9APIC</name>
<feature type="region of interest" description="Disordered" evidence="1">
    <location>
        <begin position="315"/>
        <end position="336"/>
    </location>
</feature>
<reference evidence="3 4" key="1">
    <citation type="journal article" date="2017" name="BMC Genomics">
        <title>Whole-genome assembly of Babesia ovata and comparative genomics between closely related pathogens.</title>
        <authorList>
            <person name="Yamagishi J."/>
            <person name="Asada M."/>
            <person name="Hakimi H."/>
            <person name="Tanaka T.Q."/>
            <person name="Sugimoto C."/>
            <person name="Kawazu S."/>
        </authorList>
    </citation>
    <scope>NUCLEOTIDE SEQUENCE [LARGE SCALE GENOMIC DNA]</scope>
    <source>
        <strain evidence="3 4">Miyake</strain>
    </source>
</reference>